<gene>
    <name evidence="2" type="ORF">VN21_10640</name>
</gene>
<evidence type="ECO:0000256" key="1">
    <source>
        <dbReference type="SAM" id="Phobius"/>
    </source>
</evidence>
<evidence type="ECO:0000313" key="2">
    <source>
        <dbReference type="EMBL" id="KKY01075.1"/>
    </source>
</evidence>
<dbReference type="RefSeq" id="WP_021430966.1">
    <property type="nucleotide sequence ID" value="NZ_LBBT01000218.1"/>
</dbReference>
<sequence>MDETKQIKEELSYIHSSIDNLSNTMNDINNTLLNSKGGLEYVLIIIVLFCINSNIKKLTQAIRENKK</sequence>
<comment type="caution">
    <text evidence="2">The sequence shown here is derived from an EMBL/GenBank/DDBJ whole genome shotgun (WGS) entry which is preliminary data.</text>
</comment>
<dbReference type="PATRIC" id="fig|1629550.3.peg.1580"/>
<organism evidence="2 3">
    <name type="scientific">Paraclostridium benzoelyticum</name>
    <dbReference type="NCBI Taxonomy" id="1629550"/>
    <lineage>
        <taxon>Bacteria</taxon>
        <taxon>Bacillati</taxon>
        <taxon>Bacillota</taxon>
        <taxon>Clostridia</taxon>
        <taxon>Peptostreptococcales</taxon>
        <taxon>Peptostreptococcaceae</taxon>
        <taxon>Paraclostridium</taxon>
    </lineage>
</organism>
<dbReference type="Proteomes" id="UP000034407">
    <property type="component" value="Unassembled WGS sequence"/>
</dbReference>
<keyword evidence="1" id="KW-0812">Transmembrane</keyword>
<feature type="transmembrane region" description="Helical" evidence="1">
    <location>
        <begin position="38"/>
        <end position="55"/>
    </location>
</feature>
<keyword evidence="1" id="KW-1133">Transmembrane helix</keyword>
<evidence type="ECO:0000313" key="3">
    <source>
        <dbReference type="Proteomes" id="UP000034407"/>
    </source>
</evidence>
<dbReference type="EMBL" id="LBBT01000218">
    <property type="protein sequence ID" value="KKY01075.1"/>
    <property type="molecule type" value="Genomic_DNA"/>
</dbReference>
<keyword evidence="1" id="KW-0472">Membrane</keyword>
<accession>A0A0M3DEL7</accession>
<name>A0A0M3DEL7_9FIRM</name>
<protein>
    <submittedName>
        <fullName evidence="2">Uncharacterized protein</fullName>
    </submittedName>
</protein>
<proteinExistence type="predicted"/>
<reference evidence="2 3" key="1">
    <citation type="submission" date="2015-04" db="EMBL/GenBank/DDBJ databases">
        <title>Microcin producing Clostridium sp. JC272T.</title>
        <authorList>
            <person name="Jyothsna T."/>
            <person name="Sasikala C."/>
            <person name="Ramana C."/>
        </authorList>
    </citation>
    <scope>NUCLEOTIDE SEQUENCE [LARGE SCALE GENOMIC DNA]</scope>
    <source>
        <strain evidence="2 3">JC272</strain>
    </source>
</reference>
<keyword evidence="3" id="KW-1185">Reference proteome</keyword>
<dbReference type="AlphaFoldDB" id="A0A0M3DEL7"/>